<dbReference type="RefSeq" id="WP_101931907.1">
    <property type="nucleotide sequence ID" value="NZ_JBFKZT010000010.1"/>
</dbReference>
<dbReference type="Gene3D" id="2.60.40.2340">
    <property type="match status" value="1"/>
</dbReference>
<evidence type="ECO:0008006" key="4">
    <source>
        <dbReference type="Google" id="ProtNLM"/>
    </source>
</evidence>
<proteinExistence type="predicted"/>
<evidence type="ECO:0000313" key="2">
    <source>
        <dbReference type="EMBL" id="CAL2083907.1"/>
    </source>
</evidence>
<organism evidence="2 3">
    <name type="scientific">Tenacibaculum dicentrarchi</name>
    <dbReference type="NCBI Taxonomy" id="669041"/>
    <lineage>
        <taxon>Bacteria</taxon>
        <taxon>Pseudomonadati</taxon>
        <taxon>Bacteroidota</taxon>
        <taxon>Flavobacteriia</taxon>
        <taxon>Flavobacteriales</taxon>
        <taxon>Flavobacteriaceae</taxon>
        <taxon>Tenacibaculum</taxon>
    </lineage>
</organism>
<name>A0ABM9NYE4_9FLAO</name>
<dbReference type="EMBL" id="OZ038524">
    <property type="protein sequence ID" value="CAL2083907.1"/>
    <property type="molecule type" value="Genomic_DNA"/>
</dbReference>
<dbReference type="Proteomes" id="UP001497514">
    <property type="component" value="Chromosome"/>
</dbReference>
<evidence type="ECO:0000256" key="1">
    <source>
        <dbReference type="SAM" id="SignalP"/>
    </source>
</evidence>
<sequence length="299" mass="33624">MRNLIIICSFLFINSLIAQTPNWSLNENEFEHTMSLVSFINLDGKRLSNKNDKLGVFVNDQCRGVTNLIYVASEDKYYAYLTVFSNTNGEELSFKVYNSTEDTVTVIDKKLNFEILAHYGNLQQAYSIAKPALSNIAVLNAITFKNIPVINYTDTNNKITIEVKNTENIAALTPIFNMNKGASVFYKNKLVTQSTIIDFTDTVEFIIVSEDQSKIKTVQVKVAKIEVKEPRFFRKNEVCDFKGVIKVEYAVPATTVLLKQNGNLLYTSSISKGKSLFEGLNSGAYQVEIDGIVKTIIIK</sequence>
<accession>A0ABM9NYE4</accession>
<dbReference type="GeneID" id="65211248"/>
<keyword evidence="3" id="KW-1185">Reference proteome</keyword>
<keyword evidence="1" id="KW-0732">Signal</keyword>
<feature type="chain" id="PRO_5046338839" description="Secretion system C-terminal sorting domain-containing protein" evidence="1">
    <location>
        <begin position="19"/>
        <end position="299"/>
    </location>
</feature>
<protein>
    <recommendedName>
        <fullName evidence="4">Secretion system C-terminal sorting domain-containing protein</fullName>
    </recommendedName>
</protein>
<gene>
    <name evidence="2" type="ORF">TD3509T_1620</name>
</gene>
<feature type="signal peptide" evidence="1">
    <location>
        <begin position="1"/>
        <end position="18"/>
    </location>
</feature>
<evidence type="ECO:0000313" key="3">
    <source>
        <dbReference type="Proteomes" id="UP001497514"/>
    </source>
</evidence>
<reference evidence="2 3" key="1">
    <citation type="submission" date="2024-05" db="EMBL/GenBank/DDBJ databases">
        <authorList>
            <person name="Duchaud E."/>
        </authorList>
    </citation>
    <scope>NUCLEOTIDE SEQUENCE [LARGE SCALE GENOMIC DNA]</scope>
    <source>
        <strain evidence="2">Ena-SAMPLE-TAB-13-05-2024-13:56:06:370-140309</strain>
    </source>
</reference>